<dbReference type="Gene3D" id="1.10.730.10">
    <property type="entry name" value="Isoleucyl-tRNA Synthetase, Domain 1"/>
    <property type="match status" value="2"/>
</dbReference>
<evidence type="ECO:0000313" key="16">
    <source>
        <dbReference type="Proteomes" id="UP000237378"/>
    </source>
</evidence>
<reference evidence="15 16" key="1">
    <citation type="submission" date="2016-08" db="EMBL/GenBank/DDBJ databases">
        <authorList>
            <person name="Seilhamer J.J."/>
        </authorList>
    </citation>
    <scope>NUCLEOTIDE SEQUENCE [LARGE SCALE GENOMIC DNA]</scope>
    <source>
        <strain evidence="15 16">KH-18-2</strain>
    </source>
</reference>
<comment type="catalytic activity">
    <reaction evidence="8 9">
        <text>tRNA(Leu) + L-leucine + ATP = L-leucyl-tRNA(Leu) + AMP + diphosphate</text>
        <dbReference type="Rhea" id="RHEA:11688"/>
        <dbReference type="Rhea" id="RHEA-COMP:9613"/>
        <dbReference type="Rhea" id="RHEA-COMP:9622"/>
        <dbReference type="ChEBI" id="CHEBI:30616"/>
        <dbReference type="ChEBI" id="CHEBI:33019"/>
        <dbReference type="ChEBI" id="CHEBI:57427"/>
        <dbReference type="ChEBI" id="CHEBI:78442"/>
        <dbReference type="ChEBI" id="CHEBI:78494"/>
        <dbReference type="ChEBI" id="CHEBI:456215"/>
        <dbReference type="EC" id="6.1.1.4"/>
    </reaction>
</comment>
<dbReference type="InterPro" id="IPR025709">
    <property type="entry name" value="Leu_tRNA-synth_edit"/>
</dbReference>
<sequence length="868" mass="96789">MHEQYTPRDIEAAAQKFWDEQQSFAVTEQPGKDTYYCLSMFPYPSGKLHMGHVRNYTIGDVIARYQRMLGKNVLQPMGWDAFGMPAENAAMKNNVAPAKWTYENIDYMKTQLKSLGLAIDWAREVTTCKPDYYRWEQWLFTRLFEKGIIYRKNGTVNWDPADQTVLANEQVIDGRGWRSGALIEKREIPMYYFRITDYADELLESLDELPGWPEQVKTMQRNWIGKSRGMEVQFPYDQASIGHEGTLKVFTTRPDTLMGATYVAVAAEHPLATQAAQGNPALQAFIDECKSGSVAEADMATQEKKGMATSLLVEHPLTGEKLPVWVANYVLMHYGDGAVMAVPAHDERDFEFAHKYNLPVKAVVRTSAGDEVGSEWQAAYGEHGQLINSAEFDGLDFAGAFDAIEAALIRKELGKSRTQFRLRDWGISRQRYWGCPIPIIHCPSCGDVPVPEDQLPVTLPENVVPDGAGSPLARMPEFYECSCPKCGAAAKRETDTMDTFVESSWYFARYASPNYDKGLVDPKASNHWLPVDQYIGGIEHAILHLLYARFFHKLMRDEGLVTSNEPFKNLLTQGMVVAETYYRVASNGGKDWFNPADVEIERDAKAKIIGARLKTDGLPVEIGGTEKMSKSKNNGVDPQSMIEAYGADTCRLFMMFASPPDMSLEWSDSGVEGASRFLRRVWRLAQAHVSQGLPGKLDVAALDDAQKVIRRAIHAAIKQASIDVGQFHKFNTAIAQVMTVMNVLEKAPQATEQDRALLQEGLEAVTLLLAPITPHISHELWQQLGHAGSVIDAAWPSVDEQALVQDTITLVVQVNGKLRGQVEMPAAASREEVEAAARSNENVLRFIDGLTIRKVIVVPGKLVNIVAN</sequence>
<keyword evidence="5 9" id="KW-0067">ATP-binding</keyword>
<evidence type="ECO:0000259" key="11">
    <source>
        <dbReference type="Pfam" id="PF00133"/>
    </source>
</evidence>
<reference evidence="15 16" key="2">
    <citation type="submission" date="2018-03" db="EMBL/GenBank/DDBJ databases">
        <title>Draft genome of Pseudomonas putida strain KH-18-2.</title>
        <authorList>
            <person name="Yoshizawa S."/>
            <person name="Khan N.H."/>
            <person name="Nishimura M."/>
            <person name="Chiura H.X."/>
            <person name="Ogura Y."/>
            <person name="Hayashi T."/>
            <person name="Kogure K."/>
        </authorList>
    </citation>
    <scope>NUCLEOTIDE SEQUENCE [LARGE SCALE GENOMIC DNA]</scope>
    <source>
        <strain evidence="15 16">KH-18-2</strain>
    </source>
</reference>
<dbReference type="PANTHER" id="PTHR43740">
    <property type="entry name" value="LEUCYL-TRNA SYNTHETASE"/>
    <property type="match status" value="1"/>
</dbReference>
<dbReference type="GO" id="GO:0004823">
    <property type="term" value="F:leucine-tRNA ligase activity"/>
    <property type="evidence" value="ECO:0007669"/>
    <property type="project" value="UniProtKB-UniRule"/>
</dbReference>
<dbReference type="InterPro" id="IPR013155">
    <property type="entry name" value="M/V/L/I-tRNA-synth_anticd-bd"/>
</dbReference>
<evidence type="ECO:0000259" key="14">
    <source>
        <dbReference type="Pfam" id="PF13603"/>
    </source>
</evidence>
<feature type="domain" description="Aminoacyl-tRNA synthetase class Ia" evidence="11">
    <location>
        <begin position="422"/>
        <end position="580"/>
    </location>
</feature>
<feature type="domain" description="Methionyl/Leucyl tRNA synthetase" evidence="13">
    <location>
        <begin position="39"/>
        <end position="171"/>
    </location>
</feature>
<dbReference type="GO" id="GO:0006429">
    <property type="term" value="P:leucyl-tRNA aminoacylation"/>
    <property type="evidence" value="ECO:0007669"/>
    <property type="project" value="UniProtKB-UniRule"/>
</dbReference>
<dbReference type="InterPro" id="IPR014729">
    <property type="entry name" value="Rossmann-like_a/b/a_fold"/>
</dbReference>
<evidence type="ECO:0000256" key="5">
    <source>
        <dbReference type="ARBA" id="ARBA00022840"/>
    </source>
</evidence>
<feature type="domain" description="Methionyl/Valyl/Leucyl/Isoleucyl-tRNA synthetase anticodon-binding" evidence="12">
    <location>
        <begin position="707"/>
        <end position="831"/>
    </location>
</feature>
<evidence type="ECO:0000256" key="6">
    <source>
        <dbReference type="ARBA" id="ARBA00022917"/>
    </source>
</evidence>
<dbReference type="FunFam" id="3.90.740.10:FF:000012">
    <property type="entry name" value="Leucine--tRNA ligase"/>
    <property type="match status" value="1"/>
</dbReference>
<dbReference type="GO" id="GO:0005524">
    <property type="term" value="F:ATP binding"/>
    <property type="evidence" value="ECO:0007669"/>
    <property type="project" value="UniProtKB-UniRule"/>
</dbReference>
<proteinExistence type="inferred from homology"/>
<dbReference type="FunFam" id="1.10.730.10:FF:000003">
    <property type="entry name" value="Leucine--tRNA ligase"/>
    <property type="match status" value="1"/>
</dbReference>
<dbReference type="Gene3D" id="3.90.740.10">
    <property type="entry name" value="Valyl/Leucyl/Isoleucyl-tRNA synthetase, editing domain"/>
    <property type="match status" value="1"/>
</dbReference>
<dbReference type="SUPFAM" id="SSF47323">
    <property type="entry name" value="Anticodon-binding domain of a subclass of class I aminoacyl-tRNA synthetases"/>
    <property type="match status" value="1"/>
</dbReference>
<evidence type="ECO:0000256" key="1">
    <source>
        <dbReference type="ARBA" id="ARBA00005594"/>
    </source>
</evidence>
<dbReference type="CDD" id="cd07958">
    <property type="entry name" value="Anticodon_Ia_Leu_BEm"/>
    <property type="match status" value="1"/>
</dbReference>
<evidence type="ECO:0000259" key="12">
    <source>
        <dbReference type="Pfam" id="PF08264"/>
    </source>
</evidence>
<dbReference type="InterPro" id="IPR002302">
    <property type="entry name" value="Leu-tRNA-ligase"/>
</dbReference>
<dbReference type="PROSITE" id="PS00178">
    <property type="entry name" value="AA_TRNA_LIGASE_I"/>
    <property type="match status" value="1"/>
</dbReference>
<dbReference type="InterPro" id="IPR009080">
    <property type="entry name" value="tRNAsynth_Ia_anticodon-bd"/>
</dbReference>
<comment type="subcellular location">
    <subcellularLocation>
        <location evidence="9">Cytoplasm</location>
    </subcellularLocation>
</comment>
<evidence type="ECO:0000259" key="13">
    <source>
        <dbReference type="Pfam" id="PF09334"/>
    </source>
</evidence>
<dbReference type="GO" id="GO:0002161">
    <property type="term" value="F:aminoacyl-tRNA deacylase activity"/>
    <property type="evidence" value="ECO:0007669"/>
    <property type="project" value="InterPro"/>
</dbReference>
<gene>
    <name evidence="9" type="primary">leuS</name>
    <name evidence="15" type="ORF">BGP82_12620</name>
</gene>
<protein>
    <recommendedName>
        <fullName evidence="9">Leucine--tRNA ligase</fullName>
        <ecNumber evidence="9">6.1.1.4</ecNumber>
    </recommendedName>
    <alternativeName>
        <fullName evidence="9">Leucyl-tRNA synthetase</fullName>
        <shortName evidence="9">LeuRS</shortName>
    </alternativeName>
</protein>
<feature type="short sequence motif" description="'HIGH' region" evidence="9">
    <location>
        <begin position="42"/>
        <end position="52"/>
    </location>
</feature>
<evidence type="ECO:0000256" key="2">
    <source>
        <dbReference type="ARBA" id="ARBA00022490"/>
    </source>
</evidence>
<feature type="domain" description="Leucyl-tRNA synthetase editing" evidence="14">
    <location>
        <begin position="221"/>
        <end position="407"/>
    </location>
</feature>
<keyword evidence="4 9" id="KW-0547">Nucleotide-binding</keyword>
<dbReference type="Pfam" id="PF13603">
    <property type="entry name" value="tRNA-synt_1_2"/>
    <property type="match status" value="1"/>
</dbReference>
<dbReference type="FunFam" id="3.40.50.620:FF:000003">
    <property type="entry name" value="Leucine--tRNA ligase"/>
    <property type="match status" value="1"/>
</dbReference>
<dbReference type="FunFam" id="3.10.20.590:FF:000001">
    <property type="entry name" value="Leucine--tRNA ligase"/>
    <property type="match status" value="1"/>
</dbReference>
<dbReference type="CDD" id="cd00812">
    <property type="entry name" value="LeuRS_core"/>
    <property type="match status" value="1"/>
</dbReference>
<feature type="short sequence motif" description="'KMSKS' region" evidence="9">
    <location>
        <begin position="627"/>
        <end position="631"/>
    </location>
</feature>
<name>A0A2S3X2A6_PSEPU</name>
<evidence type="ECO:0000256" key="3">
    <source>
        <dbReference type="ARBA" id="ARBA00022598"/>
    </source>
</evidence>
<dbReference type="Gene3D" id="3.10.20.590">
    <property type="match status" value="1"/>
</dbReference>
<keyword evidence="7 9" id="KW-0030">Aminoacyl-tRNA synthetase</keyword>
<organism evidence="15 16">
    <name type="scientific">Pseudomonas putida</name>
    <name type="common">Arthrobacter siderocapsulatus</name>
    <dbReference type="NCBI Taxonomy" id="303"/>
    <lineage>
        <taxon>Bacteria</taxon>
        <taxon>Pseudomonadati</taxon>
        <taxon>Pseudomonadota</taxon>
        <taxon>Gammaproteobacteria</taxon>
        <taxon>Pseudomonadales</taxon>
        <taxon>Pseudomonadaceae</taxon>
        <taxon>Pseudomonas</taxon>
    </lineage>
</organism>
<keyword evidence="3 9" id="KW-0436">Ligase</keyword>
<evidence type="ECO:0000256" key="10">
    <source>
        <dbReference type="RuleBase" id="RU363035"/>
    </source>
</evidence>
<keyword evidence="2 9" id="KW-0963">Cytoplasm</keyword>
<accession>A0A2S3X2A6</accession>
<feature type="domain" description="Aminoacyl-tRNA synthetase class Ia" evidence="11">
    <location>
        <begin position="626"/>
        <end position="660"/>
    </location>
</feature>
<dbReference type="InterPro" id="IPR015413">
    <property type="entry name" value="Methionyl/Leucyl_tRNA_Synth"/>
</dbReference>
<dbReference type="FunFam" id="3.40.50.620:FF:000124">
    <property type="entry name" value="Leucine--tRNA ligase"/>
    <property type="match status" value="1"/>
</dbReference>
<evidence type="ECO:0000256" key="4">
    <source>
        <dbReference type="ARBA" id="ARBA00022741"/>
    </source>
</evidence>
<dbReference type="HAMAP" id="MF_00049_B">
    <property type="entry name" value="Leu_tRNA_synth_B"/>
    <property type="match status" value="1"/>
</dbReference>
<comment type="caution">
    <text evidence="15">The sequence shown here is derived from an EMBL/GenBank/DDBJ whole genome shotgun (WGS) entry which is preliminary data.</text>
</comment>
<dbReference type="RefSeq" id="WP_103469645.1">
    <property type="nucleotide sequence ID" value="NZ_MING01000047.1"/>
</dbReference>
<dbReference type="Pfam" id="PF08264">
    <property type="entry name" value="Anticodon_1"/>
    <property type="match status" value="1"/>
</dbReference>
<comment type="similarity">
    <text evidence="1 9 10">Belongs to the class-I aminoacyl-tRNA synthetase family.</text>
</comment>
<dbReference type="Gene3D" id="3.40.50.620">
    <property type="entry name" value="HUPs"/>
    <property type="match status" value="2"/>
</dbReference>
<dbReference type="SUPFAM" id="SSF50677">
    <property type="entry name" value="ValRS/IleRS/LeuRS editing domain"/>
    <property type="match status" value="1"/>
</dbReference>
<evidence type="ECO:0000313" key="15">
    <source>
        <dbReference type="EMBL" id="POG07413.1"/>
    </source>
</evidence>
<dbReference type="PRINTS" id="PR00985">
    <property type="entry name" value="TRNASYNTHLEU"/>
</dbReference>
<dbReference type="InterPro" id="IPR002300">
    <property type="entry name" value="aa-tRNA-synth_Ia"/>
</dbReference>
<evidence type="ECO:0000256" key="7">
    <source>
        <dbReference type="ARBA" id="ARBA00023146"/>
    </source>
</evidence>
<dbReference type="SUPFAM" id="SSF52374">
    <property type="entry name" value="Nucleotidylyl transferase"/>
    <property type="match status" value="1"/>
</dbReference>
<dbReference type="InterPro" id="IPR009008">
    <property type="entry name" value="Val/Leu/Ile-tRNA-synth_edit"/>
</dbReference>
<feature type="binding site" evidence="9">
    <location>
        <position position="630"/>
    </location>
    <ligand>
        <name>ATP</name>
        <dbReference type="ChEBI" id="CHEBI:30616"/>
    </ligand>
</feature>
<dbReference type="AlphaFoldDB" id="A0A2S3X2A6"/>
<dbReference type="Proteomes" id="UP000237378">
    <property type="component" value="Unassembled WGS sequence"/>
</dbReference>
<dbReference type="Pfam" id="PF09334">
    <property type="entry name" value="tRNA-synt_1g"/>
    <property type="match status" value="1"/>
</dbReference>
<dbReference type="NCBIfam" id="TIGR00396">
    <property type="entry name" value="leuS_bact"/>
    <property type="match status" value="1"/>
</dbReference>
<dbReference type="InterPro" id="IPR001412">
    <property type="entry name" value="aa-tRNA-synth_I_CS"/>
</dbReference>
<dbReference type="EMBL" id="MING01000047">
    <property type="protein sequence ID" value="POG07413.1"/>
    <property type="molecule type" value="Genomic_DNA"/>
</dbReference>
<dbReference type="Gene3D" id="2.20.28.290">
    <property type="match status" value="1"/>
</dbReference>
<keyword evidence="6 9" id="KW-0648">Protein biosynthesis</keyword>
<dbReference type="FunFam" id="2.20.28.290:FF:000001">
    <property type="entry name" value="Leucine--tRNA ligase"/>
    <property type="match status" value="1"/>
</dbReference>
<dbReference type="GO" id="GO:0005829">
    <property type="term" value="C:cytosol"/>
    <property type="evidence" value="ECO:0007669"/>
    <property type="project" value="TreeGrafter"/>
</dbReference>
<dbReference type="EC" id="6.1.1.4" evidence="9"/>
<evidence type="ECO:0000256" key="9">
    <source>
        <dbReference type="HAMAP-Rule" id="MF_00049"/>
    </source>
</evidence>
<evidence type="ECO:0000256" key="8">
    <source>
        <dbReference type="ARBA" id="ARBA00047469"/>
    </source>
</evidence>
<dbReference type="Pfam" id="PF00133">
    <property type="entry name" value="tRNA-synt_1"/>
    <property type="match status" value="2"/>
</dbReference>
<dbReference type="PANTHER" id="PTHR43740:SF2">
    <property type="entry name" value="LEUCINE--TRNA LIGASE, MITOCHONDRIAL"/>
    <property type="match status" value="1"/>
</dbReference>